<feature type="compositionally biased region" description="Polar residues" evidence="2">
    <location>
        <begin position="356"/>
        <end position="366"/>
    </location>
</feature>
<dbReference type="EMBL" id="LDAU01000044">
    <property type="protein sequence ID" value="KRX09798.1"/>
    <property type="molecule type" value="Genomic_DNA"/>
</dbReference>
<proteinExistence type="predicted"/>
<keyword evidence="4" id="KW-1185">Reference proteome</keyword>
<name>A0A0V0R5M1_PSEPJ</name>
<organism evidence="3 4">
    <name type="scientific">Pseudocohnilembus persalinus</name>
    <name type="common">Ciliate</name>
    <dbReference type="NCBI Taxonomy" id="266149"/>
    <lineage>
        <taxon>Eukaryota</taxon>
        <taxon>Sar</taxon>
        <taxon>Alveolata</taxon>
        <taxon>Ciliophora</taxon>
        <taxon>Intramacronucleata</taxon>
        <taxon>Oligohymenophorea</taxon>
        <taxon>Scuticociliatia</taxon>
        <taxon>Philasterida</taxon>
        <taxon>Pseudocohnilembidae</taxon>
        <taxon>Pseudocohnilembus</taxon>
    </lineage>
</organism>
<feature type="coiled-coil region" evidence="1">
    <location>
        <begin position="157"/>
        <end position="198"/>
    </location>
</feature>
<accession>A0A0V0R5M1</accession>
<feature type="compositionally biased region" description="Low complexity" evidence="2">
    <location>
        <begin position="369"/>
        <end position="381"/>
    </location>
</feature>
<dbReference type="InParanoid" id="A0A0V0R5M1"/>
<evidence type="ECO:0000256" key="2">
    <source>
        <dbReference type="SAM" id="MobiDB-lite"/>
    </source>
</evidence>
<reference evidence="3 4" key="1">
    <citation type="journal article" date="2015" name="Sci. Rep.">
        <title>Genome of the facultative scuticociliatosis pathogen Pseudocohnilembus persalinus provides insight into its virulence through horizontal gene transfer.</title>
        <authorList>
            <person name="Xiong J."/>
            <person name="Wang G."/>
            <person name="Cheng J."/>
            <person name="Tian M."/>
            <person name="Pan X."/>
            <person name="Warren A."/>
            <person name="Jiang C."/>
            <person name="Yuan D."/>
            <person name="Miao W."/>
        </authorList>
    </citation>
    <scope>NUCLEOTIDE SEQUENCE [LARGE SCALE GENOMIC DNA]</scope>
    <source>
        <strain evidence="3">36N120E</strain>
    </source>
</reference>
<dbReference type="AlphaFoldDB" id="A0A0V0R5M1"/>
<dbReference type="Proteomes" id="UP000054937">
    <property type="component" value="Unassembled WGS sequence"/>
</dbReference>
<dbReference type="OrthoDB" id="300651at2759"/>
<feature type="coiled-coil region" evidence="1">
    <location>
        <begin position="74"/>
        <end position="128"/>
    </location>
</feature>
<feature type="region of interest" description="Disordered" evidence="2">
    <location>
        <begin position="356"/>
        <end position="386"/>
    </location>
</feature>
<evidence type="ECO:0000313" key="4">
    <source>
        <dbReference type="Proteomes" id="UP000054937"/>
    </source>
</evidence>
<dbReference type="PANTHER" id="PTHR40515:SF1">
    <property type="entry name" value="CILIA- AND FLAGELLA-ASSOCIATED PROTEIN 157"/>
    <property type="match status" value="1"/>
</dbReference>
<gene>
    <name evidence="3" type="ORF">PPERSA_02670</name>
</gene>
<comment type="caution">
    <text evidence="3">The sequence shown here is derived from an EMBL/GenBank/DDBJ whole genome shotgun (WGS) entry which is preliminary data.</text>
</comment>
<dbReference type="PANTHER" id="PTHR40515">
    <property type="entry name" value="CILIA- AND FLAGELLA-ASSOCIATED PROTEIN 157"/>
    <property type="match status" value="1"/>
</dbReference>
<evidence type="ECO:0000256" key="1">
    <source>
        <dbReference type="SAM" id="Coils"/>
    </source>
</evidence>
<evidence type="ECO:0000313" key="3">
    <source>
        <dbReference type="EMBL" id="KRX09798.1"/>
    </source>
</evidence>
<sequence length="408" mass="48427">MSTEQQNQDPETTNQNQAQNLNLFQKNNDLIQLEEVAKNYNVPESQFREDICQEYDEIHDNIERVHTELIQLFSNKEKELLDLYKRKMTKAQQREKELTESTSETELKNKMIEKKEKLQKERQKFLETSIYFSDKCKKFKETLTKVVGTTKDLESEIQFLNEQIIYAEKHNEKLKEELKQVKEEVVQYDANINFEELDKILSLPNKDKLHQDLKALRGNTLSTNYNNNNYNNNYNNNNYNGIKMDSQKMSYGNKNKLYNQNNNSQQSFSQQANTLNFNRNNRSGYDKYISPYSKDELNKFEVKPEDIQQAKEELRRQKEINQKLNEFLNDECFQETEFERIFLECVQTVKARKNNGNTNQSIQSIKLPQLSNNNNSNYQNDSQRRANESTLDFTSITDFDFNGKILNI</sequence>
<protein>
    <submittedName>
        <fullName evidence="3">Uncharacterized protein</fullName>
    </submittedName>
</protein>
<keyword evidence="1" id="KW-0175">Coiled coil</keyword>